<feature type="transmembrane region" description="Helical" evidence="1">
    <location>
        <begin position="175"/>
        <end position="193"/>
    </location>
</feature>
<gene>
    <name evidence="2" type="ORF">GJ697_01265</name>
</gene>
<evidence type="ECO:0000313" key="2">
    <source>
        <dbReference type="EMBL" id="MRX06460.1"/>
    </source>
</evidence>
<feature type="transmembrane region" description="Helical" evidence="1">
    <location>
        <begin position="71"/>
        <end position="91"/>
    </location>
</feature>
<evidence type="ECO:0000256" key="1">
    <source>
        <dbReference type="SAM" id="Phobius"/>
    </source>
</evidence>
<comment type="caution">
    <text evidence="2">The sequence shown here is derived from an EMBL/GenBank/DDBJ whole genome shotgun (WGS) entry which is preliminary data.</text>
</comment>
<feature type="transmembrane region" description="Helical" evidence="1">
    <location>
        <begin position="246"/>
        <end position="263"/>
    </location>
</feature>
<proteinExistence type="predicted"/>
<dbReference type="EMBL" id="WKJM01000001">
    <property type="protein sequence ID" value="MRX06460.1"/>
    <property type="molecule type" value="Genomic_DNA"/>
</dbReference>
<reference evidence="2 3" key="1">
    <citation type="submission" date="2019-11" db="EMBL/GenBank/DDBJ databases">
        <title>Novel species isolated from a subtropical stream in China.</title>
        <authorList>
            <person name="Lu H."/>
        </authorList>
    </citation>
    <scope>NUCLEOTIDE SEQUENCE [LARGE SCALE GENOMIC DNA]</scope>
    <source>
        <strain evidence="2 3">FT25W</strain>
    </source>
</reference>
<feature type="transmembrane region" description="Helical" evidence="1">
    <location>
        <begin position="270"/>
        <end position="289"/>
    </location>
</feature>
<keyword evidence="1" id="KW-1133">Transmembrane helix</keyword>
<feature type="transmembrane region" description="Helical" evidence="1">
    <location>
        <begin position="583"/>
        <end position="603"/>
    </location>
</feature>
<evidence type="ECO:0008006" key="4">
    <source>
        <dbReference type="Google" id="ProtNLM"/>
    </source>
</evidence>
<protein>
    <recommendedName>
        <fullName evidence="4">O-antigen ligase domain-containing protein</fullName>
    </recommendedName>
</protein>
<feature type="transmembrane region" description="Helical" evidence="1">
    <location>
        <begin position="32"/>
        <end position="59"/>
    </location>
</feature>
<dbReference type="Proteomes" id="UP000481037">
    <property type="component" value="Unassembled WGS sequence"/>
</dbReference>
<accession>A0A6L5QA38</accession>
<dbReference type="AlphaFoldDB" id="A0A6L5QA38"/>
<dbReference type="RefSeq" id="WP_154361792.1">
    <property type="nucleotide sequence ID" value="NZ_WKJM01000001.1"/>
</dbReference>
<feature type="transmembrane region" description="Helical" evidence="1">
    <location>
        <begin position="609"/>
        <end position="627"/>
    </location>
</feature>
<feature type="transmembrane region" description="Helical" evidence="1">
    <location>
        <begin position="214"/>
        <end position="240"/>
    </location>
</feature>
<keyword evidence="3" id="KW-1185">Reference proteome</keyword>
<feature type="transmembrane region" description="Helical" evidence="1">
    <location>
        <begin position="103"/>
        <end position="124"/>
    </location>
</feature>
<organism evidence="2 3">
    <name type="scientific">Duganella alba</name>
    <dbReference type="NCBI Taxonomy" id="2666081"/>
    <lineage>
        <taxon>Bacteria</taxon>
        <taxon>Pseudomonadati</taxon>
        <taxon>Pseudomonadota</taxon>
        <taxon>Betaproteobacteria</taxon>
        <taxon>Burkholderiales</taxon>
        <taxon>Oxalobacteraceae</taxon>
        <taxon>Telluria group</taxon>
        <taxon>Duganella</taxon>
    </lineage>
</organism>
<sequence>MPMRATWPKLVAVAFFAGLGWSLMVYPLAGNWLGFILAAYAALLWWRPDLWLFALPALLPVLDLAPRTGWFFLEELDLLLMLTAGMVYWRWPQAATDLPQWPRLFRLGLLVMALAVVIGLWRGLRPLQTIDVNTFNNYLSPANALRIAKGWLWTLVLLPPLRHAAGPQLQGLRQYLLPGMMLGLLLVTAAAIRERMQFPGLLNFSSDYRISAPFSAMHTGGAALDGYLALATPLLALWLFDRHSPLRNIAAVLLLPIACYAGLATFSRGLYLGLAIAVTTVAAATVLRRPAVLATGLGVLAALDICFRIGGYRAYGAALLGLGVLAVAMNRRHAVPALAGVLVLSAAVPIYHGYYVNERFSTVGSDWSARVRHWRQALGMMDDGAVTAFLGMGTGAFPATYYWRNPLREVPPSYQFVDQGGNRHLRLAAGEYAAGYGELLRILQAVDVAPHRQYVLGVDVWNGGRPGFLHLNLCQRQLLYPQTCVAAPLRQIPAGQASQHYLYTIDSGLLGSDGLPVKLEIAAEGQQVVLDVDNVSLRTVPDGRELLHNGSFSAANDYWFFSSDRSHLPWHIKNLGLNLYFDMGWLGLCGYALLILGAATALLRRGDTAWLAALLAFQAVGLFDSLIDVPRITLLSTLLMCAAALQTRNSL</sequence>
<keyword evidence="1" id="KW-0812">Transmembrane</keyword>
<name>A0A6L5QA38_9BURK</name>
<feature type="transmembrane region" description="Helical" evidence="1">
    <location>
        <begin position="309"/>
        <end position="328"/>
    </location>
</feature>
<feature type="transmembrane region" description="Helical" evidence="1">
    <location>
        <begin position="335"/>
        <end position="354"/>
    </location>
</feature>
<evidence type="ECO:0000313" key="3">
    <source>
        <dbReference type="Proteomes" id="UP000481037"/>
    </source>
</evidence>
<keyword evidence="1" id="KW-0472">Membrane</keyword>